<dbReference type="Ensembl" id="ENSCMIT00000049190.1">
    <property type="protein sequence ID" value="ENSCMIP00000048514.1"/>
    <property type="gene ID" value="ENSCMIG00000019831.1"/>
</dbReference>
<evidence type="ECO:0000313" key="2">
    <source>
        <dbReference type="Proteomes" id="UP000314986"/>
    </source>
</evidence>
<name>A0A4W3JYA4_CALMI</name>
<proteinExistence type="predicted"/>
<dbReference type="Gene3D" id="3.30.200.20">
    <property type="entry name" value="Phosphorylase Kinase, domain 1"/>
    <property type="match status" value="1"/>
</dbReference>
<dbReference type="Proteomes" id="UP000314986">
    <property type="component" value="Unassembled WGS sequence"/>
</dbReference>
<reference evidence="1" key="5">
    <citation type="submission" date="2025-09" db="UniProtKB">
        <authorList>
            <consortium name="Ensembl"/>
        </authorList>
    </citation>
    <scope>IDENTIFICATION</scope>
</reference>
<reference evidence="2" key="3">
    <citation type="journal article" date="2014" name="Nature">
        <title>Elephant shark genome provides unique insights into gnathostome evolution.</title>
        <authorList>
            <consortium name="International Elephant Shark Genome Sequencing Consortium"/>
            <person name="Venkatesh B."/>
            <person name="Lee A.P."/>
            <person name="Ravi V."/>
            <person name="Maurya A.K."/>
            <person name="Lian M.M."/>
            <person name="Swann J.B."/>
            <person name="Ohta Y."/>
            <person name="Flajnik M.F."/>
            <person name="Sutoh Y."/>
            <person name="Kasahara M."/>
            <person name="Hoon S."/>
            <person name="Gangu V."/>
            <person name="Roy S.W."/>
            <person name="Irimia M."/>
            <person name="Korzh V."/>
            <person name="Kondrychyn I."/>
            <person name="Lim Z.W."/>
            <person name="Tay B.H."/>
            <person name="Tohari S."/>
            <person name="Kong K.W."/>
            <person name="Ho S."/>
            <person name="Lorente-Galdos B."/>
            <person name="Quilez J."/>
            <person name="Marques-Bonet T."/>
            <person name="Raney B.J."/>
            <person name="Ingham P.W."/>
            <person name="Tay A."/>
            <person name="Hillier L.W."/>
            <person name="Minx P."/>
            <person name="Boehm T."/>
            <person name="Wilson R.K."/>
            <person name="Brenner S."/>
            <person name="Warren W.C."/>
        </authorList>
    </citation>
    <scope>NUCLEOTIDE SEQUENCE [LARGE SCALE GENOMIC DNA]</scope>
</reference>
<reference evidence="2" key="1">
    <citation type="journal article" date="2006" name="Science">
        <title>Ancient noncoding elements conserved in the human genome.</title>
        <authorList>
            <person name="Venkatesh B."/>
            <person name="Kirkness E.F."/>
            <person name="Loh Y.H."/>
            <person name="Halpern A.L."/>
            <person name="Lee A.P."/>
            <person name="Johnson J."/>
            <person name="Dandona N."/>
            <person name="Viswanathan L.D."/>
            <person name="Tay A."/>
            <person name="Venter J.C."/>
            <person name="Strausberg R.L."/>
            <person name="Brenner S."/>
        </authorList>
    </citation>
    <scope>NUCLEOTIDE SEQUENCE [LARGE SCALE GENOMIC DNA]</scope>
</reference>
<protein>
    <submittedName>
        <fullName evidence="1">Uncharacterized protein</fullName>
    </submittedName>
</protein>
<sequence>SATPATGSRARAIGNQDDYHEVFKVINITNNEKVVEKILKNTESCSKEKRKKIQREGRTDT</sequence>
<keyword evidence="2" id="KW-1185">Reference proteome</keyword>
<dbReference type="AlphaFoldDB" id="A0A4W3JYA4"/>
<reference evidence="2" key="2">
    <citation type="journal article" date="2007" name="PLoS Biol.">
        <title>Survey sequencing and comparative analysis of the elephant shark (Callorhinchus milii) genome.</title>
        <authorList>
            <person name="Venkatesh B."/>
            <person name="Kirkness E.F."/>
            <person name="Loh Y.H."/>
            <person name="Halpern A.L."/>
            <person name="Lee A.P."/>
            <person name="Johnson J."/>
            <person name="Dandona N."/>
            <person name="Viswanathan L.D."/>
            <person name="Tay A."/>
            <person name="Venter J.C."/>
            <person name="Strausberg R.L."/>
            <person name="Brenner S."/>
        </authorList>
    </citation>
    <scope>NUCLEOTIDE SEQUENCE [LARGE SCALE GENOMIC DNA]</scope>
</reference>
<dbReference type="InParanoid" id="A0A4W3JYA4"/>
<evidence type="ECO:0000313" key="1">
    <source>
        <dbReference type="Ensembl" id="ENSCMIP00000048514.1"/>
    </source>
</evidence>
<reference evidence="1" key="4">
    <citation type="submission" date="2025-08" db="UniProtKB">
        <authorList>
            <consortium name="Ensembl"/>
        </authorList>
    </citation>
    <scope>IDENTIFICATION</scope>
</reference>
<organism evidence="1 2">
    <name type="scientific">Callorhinchus milii</name>
    <name type="common">Ghost shark</name>
    <dbReference type="NCBI Taxonomy" id="7868"/>
    <lineage>
        <taxon>Eukaryota</taxon>
        <taxon>Metazoa</taxon>
        <taxon>Chordata</taxon>
        <taxon>Craniata</taxon>
        <taxon>Vertebrata</taxon>
        <taxon>Chondrichthyes</taxon>
        <taxon>Holocephali</taxon>
        <taxon>Chimaeriformes</taxon>
        <taxon>Callorhinchidae</taxon>
        <taxon>Callorhinchus</taxon>
    </lineage>
</organism>
<accession>A0A4W3JYA4</accession>